<evidence type="ECO:0000313" key="2">
    <source>
        <dbReference type="Proteomes" id="UP000256405"/>
    </source>
</evidence>
<proteinExistence type="predicted"/>
<evidence type="ECO:0000313" key="1">
    <source>
        <dbReference type="EMBL" id="REG94670.1"/>
    </source>
</evidence>
<name>A0A3E0EAL5_9BACT</name>
<reference evidence="1 2" key="1">
    <citation type="submission" date="2018-08" db="EMBL/GenBank/DDBJ databases">
        <title>Genomic Encyclopedia of Archaeal and Bacterial Type Strains, Phase II (KMG-II): from individual species to whole genera.</title>
        <authorList>
            <person name="Goeker M."/>
        </authorList>
    </citation>
    <scope>NUCLEOTIDE SEQUENCE [LARGE SCALE GENOMIC DNA]</scope>
    <source>
        <strain evidence="1 2">DSM 15986</strain>
    </source>
</reference>
<comment type="caution">
    <text evidence="1">The sequence shown here is derived from an EMBL/GenBank/DDBJ whole genome shotgun (WGS) entry which is preliminary data.</text>
</comment>
<dbReference type="EMBL" id="QUNF01000001">
    <property type="protein sequence ID" value="REG94670.1"/>
    <property type="molecule type" value="Genomic_DNA"/>
</dbReference>
<dbReference type="AlphaFoldDB" id="A0A3E0EAL5"/>
<keyword evidence="2" id="KW-1185">Reference proteome</keyword>
<dbReference type="Proteomes" id="UP000256405">
    <property type="component" value="Unassembled WGS sequence"/>
</dbReference>
<sequence>MYLIIHNDPIIDNLYDIHAGRPGTHHVIRQAEVAHILK</sequence>
<protein>
    <submittedName>
        <fullName evidence="1">Uncharacterized protein</fullName>
    </submittedName>
</protein>
<gene>
    <name evidence="1" type="ORF">C8N25_101506</name>
</gene>
<accession>A0A3E0EAL5</accession>
<organism evidence="1 2">
    <name type="scientific">Algoriphagus antarcticus</name>
    <dbReference type="NCBI Taxonomy" id="238540"/>
    <lineage>
        <taxon>Bacteria</taxon>
        <taxon>Pseudomonadati</taxon>
        <taxon>Bacteroidota</taxon>
        <taxon>Cytophagia</taxon>
        <taxon>Cytophagales</taxon>
        <taxon>Cyclobacteriaceae</taxon>
        <taxon>Algoriphagus</taxon>
    </lineage>
</organism>